<protein>
    <submittedName>
        <fullName evidence="1">Uncharacterized protein</fullName>
    </submittedName>
</protein>
<dbReference type="EnsemblPlants" id="Bra003971.1">
    <property type="protein sequence ID" value="Bra003971.1-P"/>
    <property type="gene ID" value="Bra003971"/>
</dbReference>
<organism evidence="1 2">
    <name type="scientific">Brassica campestris</name>
    <name type="common">Field mustard</name>
    <dbReference type="NCBI Taxonomy" id="3711"/>
    <lineage>
        <taxon>Eukaryota</taxon>
        <taxon>Viridiplantae</taxon>
        <taxon>Streptophyta</taxon>
        <taxon>Embryophyta</taxon>
        <taxon>Tracheophyta</taxon>
        <taxon>Spermatophyta</taxon>
        <taxon>Magnoliopsida</taxon>
        <taxon>eudicotyledons</taxon>
        <taxon>Gunneridae</taxon>
        <taxon>Pentapetalae</taxon>
        <taxon>rosids</taxon>
        <taxon>malvids</taxon>
        <taxon>Brassicales</taxon>
        <taxon>Brassicaceae</taxon>
        <taxon>Brassiceae</taxon>
        <taxon>Brassica</taxon>
    </lineage>
</organism>
<reference evidence="1" key="3">
    <citation type="submission" date="2023-03" db="UniProtKB">
        <authorList>
            <consortium name="EnsemblPlants"/>
        </authorList>
    </citation>
    <scope>IDENTIFICATION</scope>
    <source>
        <strain evidence="1">cv. Chiifu-401-42</strain>
    </source>
</reference>
<accession>M4CID8</accession>
<evidence type="ECO:0000313" key="1">
    <source>
        <dbReference type="EnsemblPlants" id="Bra003971.1-P"/>
    </source>
</evidence>
<reference evidence="1 2" key="2">
    <citation type="journal article" date="2018" name="Hortic Res">
        <title>Improved Brassica rapa reference genome by single-molecule sequencing and chromosome conformation capture technologies.</title>
        <authorList>
            <person name="Zhang L."/>
            <person name="Cai X."/>
            <person name="Wu J."/>
            <person name="Liu M."/>
            <person name="Grob S."/>
            <person name="Cheng F."/>
            <person name="Liang J."/>
            <person name="Cai C."/>
            <person name="Liu Z."/>
            <person name="Liu B."/>
            <person name="Wang F."/>
            <person name="Li S."/>
            <person name="Liu F."/>
            <person name="Li X."/>
            <person name="Cheng L."/>
            <person name="Yang W."/>
            <person name="Li M.H."/>
            <person name="Grossniklaus U."/>
            <person name="Zheng H."/>
            <person name="Wang X."/>
        </authorList>
    </citation>
    <scope>NUCLEOTIDE SEQUENCE [LARGE SCALE GENOMIC DNA]</scope>
    <source>
        <strain evidence="1 2">cv. Chiifu-401-42</strain>
    </source>
</reference>
<name>M4CID8_BRACM</name>
<dbReference type="HOGENOM" id="CLU_1534704_0_0_1"/>
<dbReference type="InParanoid" id="M4CID8"/>
<reference evidence="1 2" key="1">
    <citation type="journal article" date="2011" name="Nat. Genet.">
        <title>The genome of the mesopolyploid crop species Brassica rapa.</title>
        <authorList>
            <consortium name="Brassica rapa Genome Sequencing Project Consortium"/>
            <person name="Wang X."/>
            <person name="Wang H."/>
            <person name="Wang J."/>
            <person name="Sun R."/>
            <person name="Wu J."/>
            <person name="Liu S."/>
            <person name="Bai Y."/>
            <person name="Mun J.H."/>
            <person name="Bancroft I."/>
            <person name="Cheng F."/>
            <person name="Huang S."/>
            <person name="Li X."/>
            <person name="Hua W."/>
            <person name="Wang J."/>
            <person name="Wang X."/>
            <person name="Freeling M."/>
            <person name="Pires J.C."/>
            <person name="Paterson A.H."/>
            <person name="Chalhoub B."/>
            <person name="Wang B."/>
            <person name="Hayward A."/>
            <person name="Sharpe A.G."/>
            <person name="Park B.S."/>
            <person name="Weisshaar B."/>
            <person name="Liu B."/>
            <person name="Li B."/>
            <person name="Liu B."/>
            <person name="Tong C."/>
            <person name="Song C."/>
            <person name="Duran C."/>
            <person name="Peng C."/>
            <person name="Geng C."/>
            <person name="Koh C."/>
            <person name="Lin C."/>
            <person name="Edwards D."/>
            <person name="Mu D."/>
            <person name="Shen D."/>
            <person name="Soumpourou E."/>
            <person name="Li F."/>
            <person name="Fraser F."/>
            <person name="Conant G."/>
            <person name="Lassalle G."/>
            <person name="King G.J."/>
            <person name="Bonnema G."/>
            <person name="Tang H."/>
            <person name="Wang H."/>
            <person name="Belcram H."/>
            <person name="Zhou H."/>
            <person name="Hirakawa H."/>
            <person name="Abe H."/>
            <person name="Guo H."/>
            <person name="Wang H."/>
            <person name="Jin H."/>
            <person name="Parkin I.A."/>
            <person name="Batley J."/>
            <person name="Kim J.S."/>
            <person name="Just J."/>
            <person name="Li J."/>
            <person name="Xu J."/>
            <person name="Deng J."/>
            <person name="Kim J.A."/>
            <person name="Li J."/>
            <person name="Yu J."/>
            <person name="Meng J."/>
            <person name="Wang J."/>
            <person name="Min J."/>
            <person name="Poulain J."/>
            <person name="Wang J."/>
            <person name="Hatakeyama K."/>
            <person name="Wu K."/>
            <person name="Wang L."/>
            <person name="Fang L."/>
            <person name="Trick M."/>
            <person name="Links M.G."/>
            <person name="Zhao M."/>
            <person name="Jin M."/>
            <person name="Ramchiary N."/>
            <person name="Drou N."/>
            <person name="Berkman P.J."/>
            <person name="Cai Q."/>
            <person name="Huang Q."/>
            <person name="Li R."/>
            <person name="Tabata S."/>
            <person name="Cheng S."/>
            <person name="Zhang S."/>
            <person name="Zhang S."/>
            <person name="Huang S."/>
            <person name="Sato S."/>
            <person name="Sun S."/>
            <person name="Kwon S.J."/>
            <person name="Choi S.R."/>
            <person name="Lee T.H."/>
            <person name="Fan W."/>
            <person name="Zhao X."/>
            <person name="Tan X."/>
            <person name="Xu X."/>
            <person name="Wang Y."/>
            <person name="Qiu Y."/>
            <person name="Yin Y."/>
            <person name="Li Y."/>
            <person name="Du Y."/>
            <person name="Liao Y."/>
            <person name="Lim Y."/>
            <person name="Narusaka Y."/>
            <person name="Wang Y."/>
            <person name="Wang Z."/>
            <person name="Li Z."/>
            <person name="Wang Z."/>
            <person name="Xiong Z."/>
            <person name="Zhang Z."/>
        </authorList>
    </citation>
    <scope>NUCLEOTIDE SEQUENCE [LARGE SCALE GENOMIC DNA]</scope>
    <source>
        <strain evidence="1 2">cv. Chiifu-401-42</strain>
    </source>
</reference>
<dbReference type="Proteomes" id="UP000011750">
    <property type="component" value="Chromosome A07"/>
</dbReference>
<dbReference type="AlphaFoldDB" id="M4CID8"/>
<keyword evidence="2" id="KW-1185">Reference proteome</keyword>
<evidence type="ECO:0000313" key="2">
    <source>
        <dbReference type="Proteomes" id="UP000011750"/>
    </source>
</evidence>
<sequence length="175" mass="19321">MAETSSGAMRLKPCSFGCRRFYRRQPQDAAFGRDVRRSFLRQRNEQELMQNVDAAAAAGTCGNQTNSPLVLPISSDFSQSNSNVFHHLIPVGGFSSGNPRLSLYGTGSGLLSVYGPFNGLGVKESGFQFCPPPNLILRTGTFLWIGLDLRRRSLFDFNTSASSMYSYSTDLRCRL</sequence>
<dbReference type="Gramene" id="Bra003971.1">
    <property type="protein sequence ID" value="Bra003971.1-P"/>
    <property type="gene ID" value="Bra003971"/>
</dbReference>
<proteinExistence type="predicted"/>